<keyword evidence="2" id="KW-1185">Reference proteome</keyword>
<dbReference type="Pfam" id="PF23023">
    <property type="entry name" value="Anti-Pycsar_Apyc1"/>
    <property type="match status" value="2"/>
</dbReference>
<protein>
    <submittedName>
        <fullName evidence="1">Uncharacterized protein</fullName>
    </submittedName>
</protein>
<dbReference type="InterPro" id="IPR036866">
    <property type="entry name" value="RibonucZ/Hydroxyglut_hydro"/>
</dbReference>
<dbReference type="Gene3D" id="3.60.15.10">
    <property type="entry name" value="Ribonuclease Z/Hydroxyacylglutathione hydrolase-like"/>
    <property type="match status" value="1"/>
</dbReference>
<reference evidence="1" key="1">
    <citation type="journal article" date="2015" name="PeerJ">
        <title>First genomic representation of candidate bacterial phylum KSB3 points to enhanced environmental sensing as a trigger of wastewater bulking.</title>
        <authorList>
            <person name="Sekiguchi Y."/>
            <person name="Ohashi A."/>
            <person name="Parks D.H."/>
            <person name="Yamauchi T."/>
            <person name="Tyson G.W."/>
            <person name="Hugenholtz P."/>
        </authorList>
    </citation>
    <scope>NUCLEOTIDE SEQUENCE [LARGE SCALE GENOMIC DNA]</scope>
</reference>
<sequence>MKITALGVNSAFATGQYAWGVTVPQVIEIVKQVAHSPEFAAAPEEAIVKEVERISRQMYLPKWQSNFLIEFDMPGKKGIAPYRLLLDAGADARHALKGVGLTSNDIDGVYISHPHSDHIGGMEYLALTTLFNPSYTPAKNEWLNGAFIADKLFFEQHAWPEPPKNAKPDLFIHRKVLEPLKRAVGPGMDTVQGVPNVCLETYFTVHLIGKQENGKTKTFEFQDGDGAWTIKPIFAMHVISSSEEMASYGLSLEHSSGYNVLMPTDTQHMMPPQLEAHYRRADRIYMDCETSPYPSGVHPHLSDLMNRMDVSIQKKCLLYHYDEMPDVPDDMFCGILNAGDTHVYPA</sequence>
<dbReference type="Proteomes" id="UP000030700">
    <property type="component" value="Unassembled WGS sequence"/>
</dbReference>
<proteinExistence type="predicted"/>
<gene>
    <name evidence="1" type="ORF">U14_05217</name>
</gene>
<dbReference type="STRING" id="1499966.U14_05217"/>
<dbReference type="EMBL" id="DF820460">
    <property type="protein sequence ID" value="GAK53940.1"/>
    <property type="molecule type" value="Genomic_DNA"/>
</dbReference>
<accession>A0A081BRA9</accession>
<dbReference type="SUPFAM" id="SSF56281">
    <property type="entry name" value="Metallo-hydrolase/oxidoreductase"/>
    <property type="match status" value="1"/>
</dbReference>
<organism evidence="1">
    <name type="scientific">Candidatus Moduliflexus flocculans</name>
    <dbReference type="NCBI Taxonomy" id="1499966"/>
    <lineage>
        <taxon>Bacteria</taxon>
        <taxon>Candidatus Moduliflexota</taxon>
        <taxon>Candidatus Moduliflexia</taxon>
        <taxon>Candidatus Moduliflexales</taxon>
        <taxon>Candidatus Moduliflexaceae</taxon>
    </lineage>
</organism>
<evidence type="ECO:0000313" key="2">
    <source>
        <dbReference type="Proteomes" id="UP000030700"/>
    </source>
</evidence>
<dbReference type="HOGENOM" id="CLU_796778_0_0_0"/>
<dbReference type="AlphaFoldDB" id="A0A081BRA9"/>
<name>A0A081BRA9_9BACT</name>
<evidence type="ECO:0000313" key="1">
    <source>
        <dbReference type="EMBL" id="GAK53940.1"/>
    </source>
</evidence>